<dbReference type="PROSITE" id="PS50977">
    <property type="entry name" value="HTH_TETR_2"/>
    <property type="match status" value="1"/>
</dbReference>
<keyword evidence="1" id="KW-0805">Transcription regulation</keyword>
<dbReference type="RefSeq" id="WP_285661398.1">
    <property type="nucleotide sequence ID" value="NZ_BSTX01000001.1"/>
</dbReference>
<dbReference type="Gene3D" id="1.10.357.10">
    <property type="entry name" value="Tetracycline Repressor, domain 2"/>
    <property type="match status" value="1"/>
</dbReference>
<evidence type="ECO:0000259" key="5">
    <source>
        <dbReference type="PROSITE" id="PS50977"/>
    </source>
</evidence>
<dbReference type="InterPro" id="IPR050109">
    <property type="entry name" value="HTH-type_TetR-like_transc_reg"/>
</dbReference>
<evidence type="ECO:0000256" key="2">
    <source>
        <dbReference type="ARBA" id="ARBA00023125"/>
    </source>
</evidence>
<dbReference type="Pfam" id="PF00440">
    <property type="entry name" value="TetR_N"/>
    <property type="match status" value="1"/>
</dbReference>
<dbReference type="AlphaFoldDB" id="A0A9W6SFI2"/>
<dbReference type="InterPro" id="IPR036271">
    <property type="entry name" value="Tet_transcr_reg_TetR-rel_C_sf"/>
</dbReference>
<feature type="domain" description="HTH tetR-type" evidence="5">
    <location>
        <begin position="4"/>
        <end position="64"/>
    </location>
</feature>
<dbReference type="PRINTS" id="PR00455">
    <property type="entry name" value="HTHTETR"/>
</dbReference>
<name>A0A9W6SFI2_9ACTN</name>
<proteinExistence type="predicted"/>
<evidence type="ECO:0000256" key="1">
    <source>
        <dbReference type="ARBA" id="ARBA00023015"/>
    </source>
</evidence>
<organism evidence="6 7">
    <name type="scientific">Actinorhabdospora filicis</name>
    <dbReference type="NCBI Taxonomy" id="1785913"/>
    <lineage>
        <taxon>Bacteria</taxon>
        <taxon>Bacillati</taxon>
        <taxon>Actinomycetota</taxon>
        <taxon>Actinomycetes</taxon>
        <taxon>Micromonosporales</taxon>
        <taxon>Micromonosporaceae</taxon>
        <taxon>Actinorhabdospora</taxon>
    </lineage>
</organism>
<reference evidence="6" key="1">
    <citation type="submission" date="2023-03" db="EMBL/GenBank/DDBJ databases">
        <title>Actinorhabdospora filicis NBRC 111898.</title>
        <authorList>
            <person name="Ichikawa N."/>
            <person name="Sato H."/>
            <person name="Tonouchi N."/>
        </authorList>
    </citation>
    <scope>NUCLEOTIDE SEQUENCE</scope>
    <source>
        <strain evidence="6">NBRC 111898</strain>
    </source>
</reference>
<gene>
    <name evidence="6" type="ORF">Afil01_10210</name>
</gene>
<evidence type="ECO:0000313" key="6">
    <source>
        <dbReference type="EMBL" id="GLZ76214.1"/>
    </source>
</evidence>
<keyword evidence="2 4" id="KW-0238">DNA-binding</keyword>
<protein>
    <submittedName>
        <fullName evidence="6">TetR family transcriptional regulator</fullName>
    </submittedName>
</protein>
<evidence type="ECO:0000256" key="3">
    <source>
        <dbReference type="ARBA" id="ARBA00023163"/>
    </source>
</evidence>
<feature type="DNA-binding region" description="H-T-H motif" evidence="4">
    <location>
        <begin position="27"/>
        <end position="46"/>
    </location>
</feature>
<dbReference type="SUPFAM" id="SSF48498">
    <property type="entry name" value="Tetracyclin repressor-like, C-terminal domain"/>
    <property type="match status" value="1"/>
</dbReference>
<dbReference type="InterPro" id="IPR001647">
    <property type="entry name" value="HTH_TetR"/>
</dbReference>
<dbReference type="GO" id="GO:0003700">
    <property type="term" value="F:DNA-binding transcription factor activity"/>
    <property type="evidence" value="ECO:0007669"/>
    <property type="project" value="TreeGrafter"/>
</dbReference>
<dbReference type="EMBL" id="BSTX01000001">
    <property type="protein sequence ID" value="GLZ76214.1"/>
    <property type="molecule type" value="Genomic_DNA"/>
</dbReference>
<sequence length="200" mass="22512">MTYTDRETAILDAVHALVTEIGYDAMRIDQVAARAHASKATIYRRWKGKAELTLECMRRMHPPTTLVESSGSLRTDLMMVLHDHVTGKKSDHAFVLGISAAMQRDDELREMVQRELVRPFRDSVRLALEWAAERGEVSPAVLGVRMLPDVIPAMCARRRWMEPLLSDDEFYEELIETIVMPLCQAAAGSGWRSGTEAARG</sequence>
<dbReference type="Proteomes" id="UP001165079">
    <property type="component" value="Unassembled WGS sequence"/>
</dbReference>
<dbReference type="PANTHER" id="PTHR30055">
    <property type="entry name" value="HTH-TYPE TRANSCRIPTIONAL REGULATOR RUTR"/>
    <property type="match status" value="1"/>
</dbReference>
<dbReference type="SUPFAM" id="SSF46689">
    <property type="entry name" value="Homeodomain-like"/>
    <property type="match status" value="1"/>
</dbReference>
<accession>A0A9W6SFI2</accession>
<keyword evidence="3" id="KW-0804">Transcription</keyword>
<dbReference type="GO" id="GO:0000976">
    <property type="term" value="F:transcription cis-regulatory region binding"/>
    <property type="evidence" value="ECO:0007669"/>
    <property type="project" value="TreeGrafter"/>
</dbReference>
<dbReference type="PANTHER" id="PTHR30055:SF149">
    <property type="entry name" value="TETR-FAMILY TRANSCRIPTIONAL REGULATOR"/>
    <property type="match status" value="1"/>
</dbReference>
<dbReference type="InterPro" id="IPR011075">
    <property type="entry name" value="TetR_C"/>
</dbReference>
<keyword evidence="7" id="KW-1185">Reference proteome</keyword>
<dbReference type="Pfam" id="PF16859">
    <property type="entry name" value="TetR_C_11"/>
    <property type="match status" value="1"/>
</dbReference>
<comment type="caution">
    <text evidence="6">The sequence shown here is derived from an EMBL/GenBank/DDBJ whole genome shotgun (WGS) entry which is preliminary data.</text>
</comment>
<evidence type="ECO:0000313" key="7">
    <source>
        <dbReference type="Proteomes" id="UP001165079"/>
    </source>
</evidence>
<dbReference type="Gene3D" id="1.10.10.60">
    <property type="entry name" value="Homeodomain-like"/>
    <property type="match status" value="1"/>
</dbReference>
<evidence type="ECO:0000256" key="4">
    <source>
        <dbReference type="PROSITE-ProRule" id="PRU00335"/>
    </source>
</evidence>
<dbReference type="InterPro" id="IPR009057">
    <property type="entry name" value="Homeodomain-like_sf"/>
</dbReference>